<dbReference type="Proteomes" id="UP001501940">
    <property type="component" value="Chromosome 5"/>
</dbReference>
<organism evidence="11 12">
    <name type="scientific">Amphiprion ocellaris</name>
    <name type="common">Clown anemonefish</name>
    <dbReference type="NCBI Taxonomy" id="80972"/>
    <lineage>
        <taxon>Eukaryota</taxon>
        <taxon>Metazoa</taxon>
        <taxon>Chordata</taxon>
        <taxon>Craniata</taxon>
        <taxon>Vertebrata</taxon>
        <taxon>Euteleostomi</taxon>
        <taxon>Actinopterygii</taxon>
        <taxon>Neopterygii</taxon>
        <taxon>Teleostei</taxon>
        <taxon>Neoteleostei</taxon>
        <taxon>Acanthomorphata</taxon>
        <taxon>Ovalentaria</taxon>
        <taxon>Pomacentridae</taxon>
        <taxon>Amphiprion</taxon>
    </lineage>
</organism>
<keyword evidence="3" id="KW-0328">Glycosyltransferase</keyword>
<dbReference type="GO" id="GO:0005794">
    <property type="term" value="C:Golgi apparatus"/>
    <property type="evidence" value="ECO:0007669"/>
    <property type="project" value="TreeGrafter"/>
</dbReference>
<evidence type="ECO:0000256" key="6">
    <source>
        <dbReference type="ARBA" id="ARBA00022968"/>
    </source>
</evidence>
<evidence type="ECO:0000256" key="8">
    <source>
        <dbReference type="ARBA" id="ARBA00023136"/>
    </source>
</evidence>
<dbReference type="OMA" id="YKQHSNI"/>
<evidence type="ECO:0000256" key="7">
    <source>
        <dbReference type="ARBA" id="ARBA00022989"/>
    </source>
</evidence>
<dbReference type="PANTHER" id="PTHR13778">
    <property type="entry name" value="GLYCOSYLTRANSFERASE 8 DOMAIN-CONTAINING PROTEIN"/>
    <property type="match status" value="1"/>
</dbReference>
<accession>A0A3Q1CEQ4</accession>
<evidence type="ECO:0000256" key="1">
    <source>
        <dbReference type="ARBA" id="ARBA00004606"/>
    </source>
</evidence>
<evidence type="ECO:0000256" key="2">
    <source>
        <dbReference type="ARBA" id="ARBA00006351"/>
    </source>
</evidence>
<proteinExistence type="inferred from homology"/>
<gene>
    <name evidence="11" type="primary">GLT8D1</name>
</gene>
<keyword evidence="9" id="KW-0325">Glycoprotein</keyword>
<evidence type="ECO:0000256" key="4">
    <source>
        <dbReference type="ARBA" id="ARBA00022679"/>
    </source>
</evidence>
<reference evidence="11" key="3">
    <citation type="submission" date="2025-09" db="UniProtKB">
        <authorList>
            <consortium name="Ensembl"/>
        </authorList>
    </citation>
    <scope>IDENTIFICATION</scope>
</reference>
<dbReference type="Ensembl" id="ENSAOCT00000000380.2">
    <property type="protein sequence ID" value="ENSAOCP00000025380.2"/>
    <property type="gene ID" value="ENSAOCG00000012914.2"/>
</dbReference>
<reference evidence="11" key="2">
    <citation type="submission" date="2025-08" db="UniProtKB">
        <authorList>
            <consortium name="Ensembl"/>
        </authorList>
    </citation>
    <scope>IDENTIFICATION</scope>
</reference>
<comment type="similarity">
    <text evidence="2">Belongs to the glycosyltransferase 8 family.</text>
</comment>
<dbReference type="GeneTree" id="ENSGT00940000159273"/>
<evidence type="ECO:0000256" key="3">
    <source>
        <dbReference type="ARBA" id="ARBA00022676"/>
    </source>
</evidence>
<dbReference type="InterPro" id="IPR050748">
    <property type="entry name" value="Glycosyltrans_8_dom-fam"/>
</dbReference>
<keyword evidence="7" id="KW-1133">Transmembrane helix</keyword>
<dbReference type="PANTHER" id="PTHR13778:SF3">
    <property type="entry name" value="GLYCOSYLTRANSFERASE 8 DOMAIN-CONTAINING PROTEIN 1"/>
    <property type="match status" value="1"/>
</dbReference>
<dbReference type="InterPro" id="IPR029044">
    <property type="entry name" value="Nucleotide-diphossugar_trans"/>
</dbReference>
<evidence type="ECO:0000256" key="9">
    <source>
        <dbReference type="ARBA" id="ARBA00023180"/>
    </source>
</evidence>
<keyword evidence="4" id="KW-0808">Transferase</keyword>
<evidence type="ECO:0000313" key="12">
    <source>
        <dbReference type="Proteomes" id="UP001501940"/>
    </source>
</evidence>
<protein>
    <recommendedName>
        <fullName evidence="10">Glycosyltransferase 8 domain-containing protein 1</fullName>
    </recommendedName>
</protein>
<dbReference type="GO" id="GO:0016020">
    <property type="term" value="C:membrane"/>
    <property type="evidence" value="ECO:0007669"/>
    <property type="project" value="UniProtKB-SubCell"/>
</dbReference>
<evidence type="ECO:0000313" key="11">
    <source>
        <dbReference type="Ensembl" id="ENSAOCP00000025380.2"/>
    </source>
</evidence>
<dbReference type="SUPFAM" id="SSF53448">
    <property type="entry name" value="Nucleotide-diphospho-sugar transferases"/>
    <property type="match status" value="1"/>
</dbReference>
<keyword evidence="6" id="KW-0735">Signal-anchor</keyword>
<keyword evidence="5" id="KW-0812">Transmembrane</keyword>
<keyword evidence="8" id="KW-0472">Membrane</keyword>
<dbReference type="AlphaFoldDB" id="A0A3Q1CEQ4"/>
<comment type="subcellular location">
    <subcellularLocation>
        <location evidence="1">Membrane</location>
        <topology evidence="1">Single-pass type II membrane protein</topology>
    </subcellularLocation>
</comment>
<dbReference type="Gene3D" id="3.90.550.10">
    <property type="entry name" value="Spore Coat Polysaccharide Biosynthesis Protein SpsA, Chain A"/>
    <property type="match status" value="1"/>
</dbReference>
<keyword evidence="12" id="KW-1185">Reference proteome</keyword>
<sequence length="385" mass="42864">MLSAVLCLSVNLVILVLLAVAFLIVVQRNLLNLSDFLHKESPDAGLILPFESELSLDLRRESGRKGEEIPVLITAAEDRLGAVVAAMNSVYQNSKANVVFTIVTLNDTVGHLKMWLSKTSLKNIKHKIVIFKPELLSGKISKDPQTLEAAKPLTFARFYLPAYIPETEKAIYLDDDVIVQGDIQELYETSLKPGHAAAFSDDCDSASAKGIIRGAGNQNNYIGFLDFKKEAIKKLGMRANTCSFNPGVILANLTEWKNQNITQQLEHWMELNTQEDLYSKTLAESITTPPLLIVFYKRHSAIDPLWHVRHLGNTGAGNRYSAQFVKAAKLLHWNGHYKPWGRTSSFSDTEKLALRKLWTSLVPAGTRLIVTQELSKAFSPCSPVF</sequence>
<reference evidence="11 12" key="1">
    <citation type="submission" date="2022-01" db="EMBL/GenBank/DDBJ databases">
        <title>A chromosome-scale genome assembly of the false clownfish, Amphiprion ocellaris.</title>
        <authorList>
            <person name="Ryu T."/>
        </authorList>
    </citation>
    <scope>NUCLEOTIDE SEQUENCE [LARGE SCALE GENOMIC DNA]</scope>
</reference>
<evidence type="ECO:0000256" key="5">
    <source>
        <dbReference type="ARBA" id="ARBA00022692"/>
    </source>
</evidence>
<dbReference type="InterPro" id="IPR002495">
    <property type="entry name" value="Glyco_trans_8"/>
</dbReference>
<evidence type="ECO:0000256" key="10">
    <source>
        <dbReference type="ARBA" id="ARBA00041022"/>
    </source>
</evidence>
<dbReference type="GO" id="GO:0008194">
    <property type="term" value="F:UDP-glycosyltransferase activity"/>
    <property type="evidence" value="ECO:0007669"/>
    <property type="project" value="UniProtKB-ARBA"/>
</dbReference>
<dbReference type="Pfam" id="PF01501">
    <property type="entry name" value="Glyco_transf_8"/>
    <property type="match status" value="1"/>
</dbReference>
<dbReference type="STRING" id="80972.ENSAOCP00000025380"/>
<name>A0A3Q1CEQ4_AMPOC</name>